<comment type="subcellular location">
    <subcellularLocation>
        <location evidence="6">Cell inner membrane</location>
        <topology evidence="6">Multi-pass membrane protein</topology>
    </subcellularLocation>
    <subcellularLocation>
        <location evidence="1">Cell membrane</location>
        <topology evidence="1">Multi-pass membrane protein</topology>
    </subcellularLocation>
</comment>
<keyword evidence="2 6" id="KW-1003">Cell membrane</keyword>
<comment type="caution">
    <text evidence="8">The sequence shown here is derived from an EMBL/GenBank/DDBJ whole genome shotgun (WGS) entry which is preliminary data.</text>
</comment>
<proteinExistence type="inferred from homology"/>
<sequence>MVSQSPMPVENELDIRGLCRVLWRGKSWIVGMAVLCAALAFGVSLLMPQKWSATAITASPTINTLGGYYSQQQFLRNLAQLSAPNGTLAEGSIADEAYAEFITQLASYDTRREFWLRSSYYQDNKEGSARADAALLDELINQIVFLPGEAAKKTSDSIRLTADSAAQANQLLRQYVAFAAKRARANLDAGLQGAWAARTVSMKAQVKRQEEVAQAIYQRELAGLEQGLKIAAQQGITRNQRQATQADLPDSELFMLGEPMLRARLTALRAVGPSYDIDYDRNRAMLNTLNVGPVVDAAFQPYRYLRTPEEPVKRDSPRRIFILVMWGVIGALVGAGVALVRRPRHG</sequence>
<comment type="similarity">
    <text evidence="6">Belongs to the WzzB/Cld/Rol family.</text>
</comment>
<evidence type="ECO:0000256" key="1">
    <source>
        <dbReference type="ARBA" id="ARBA00004651"/>
    </source>
</evidence>
<evidence type="ECO:0000259" key="7">
    <source>
        <dbReference type="Pfam" id="PF02706"/>
    </source>
</evidence>
<dbReference type="NCBIfam" id="NF008645">
    <property type="entry name" value="PRK11638.1"/>
    <property type="match status" value="1"/>
</dbReference>
<dbReference type="GO" id="GO:0009246">
    <property type="term" value="P:enterobacterial common antigen biosynthetic process"/>
    <property type="evidence" value="ECO:0007669"/>
    <property type="project" value="UniProtKB-UniRule"/>
</dbReference>
<evidence type="ECO:0000256" key="2">
    <source>
        <dbReference type="ARBA" id="ARBA00022475"/>
    </source>
</evidence>
<keyword evidence="5 6" id="KW-0472">Membrane</keyword>
<dbReference type="InterPro" id="IPR003856">
    <property type="entry name" value="LPS_length_determ_N"/>
</dbReference>
<dbReference type="RefSeq" id="WP_005297114.1">
    <property type="nucleotide sequence ID" value="NZ_AP028090.1"/>
</dbReference>
<feature type="transmembrane region" description="Helical" evidence="6">
    <location>
        <begin position="320"/>
        <end position="340"/>
    </location>
</feature>
<name>A0A2A7TYB6_EDWTA</name>
<evidence type="ECO:0000256" key="5">
    <source>
        <dbReference type="ARBA" id="ARBA00023136"/>
    </source>
</evidence>
<dbReference type="UniPathway" id="UPA00566"/>
<dbReference type="Proteomes" id="UP000219788">
    <property type="component" value="Unassembled WGS sequence"/>
</dbReference>
<organism evidence="8 9">
    <name type="scientific">Edwardsiella tarda</name>
    <dbReference type="NCBI Taxonomy" id="636"/>
    <lineage>
        <taxon>Bacteria</taxon>
        <taxon>Pseudomonadati</taxon>
        <taxon>Pseudomonadota</taxon>
        <taxon>Gammaproteobacteria</taxon>
        <taxon>Enterobacterales</taxon>
        <taxon>Hafniaceae</taxon>
        <taxon>Edwardsiella</taxon>
    </lineage>
</organism>
<dbReference type="SUPFAM" id="SSF160355">
    <property type="entry name" value="Bacterial polysaccharide co-polymerase-like"/>
    <property type="match status" value="1"/>
</dbReference>
<gene>
    <name evidence="6" type="primary">wzzE</name>
    <name evidence="8" type="ORF">CRM76_03525</name>
</gene>
<dbReference type="GO" id="GO:0004713">
    <property type="term" value="F:protein tyrosine kinase activity"/>
    <property type="evidence" value="ECO:0007669"/>
    <property type="project" value="TreeGrafter"/>
</dbReference>
<feature type="transmembrane region" description="Helical" evidence="6">
    <location>
        <begin position="28"/>
        <end position="47"/>
    </location>
</feature>
<evidence type="ECO:0000313" key="8">
    <source>
        <dbReference type="EMBL" id="PEH71079.1"/>
    </source>
</evidence>
<dbReference type="GO" id="GO:0005886">
    <property type="term" value="C:plasma membrane"/>
    <property type="evidence" value="ECO:0007669"/>
    <property type="project" value="UniProtKB-SubCell"/>
</dbReference>
<dbReference type="PANTHER" id="PTHR32309:SF16">
    <property type="entry name" value="ECA POLYSACCHARIDE CHAIN LENGTH MODULATION PROTEIN"/>
    <property type="match status" value="1"/>
</dbReference>
<dbReference type="OrthoDB" id="9775724at2"/>
<evidence type="ECO:0000256" key="3">
    <source>
        <dbReference type="ARBA" id="ARBA00022692"/>
    </source>
</evidence>
<comment type="pathway">
    <text evidence="6">Bacterial outer membrane biogenesis; enterobacterial common antigen biosynthesis.</text>
</comment>
<keyword evidence="4 6" id="KW-1133">Transmembrane helix</keyword>
<dbReference type="Pfam" id="PF02706">
    <property type="entry name" value="Wzz"/>
    <property type="match status" value="1"/>
</dbReference>
<accession>A0A2A7TYB6</accession>
<dbReference type="PANTHER" id="PTHR32309">
    <property type="entry name" value="TYROSINE-PROTEIN KINASE"/>
    <property type="match status" value="1"/>
</dbReference>
<dbReference type="InterPro" id="IPR032895">
    <property type="entry name" value="WzzE"/>
</dbReference>
<dbReference type="STRING" id="636.AAW15_15460"/>
<evidence type="ECO:0000256" key="4">
    <source>
        <dbReference type="ARBA" id="ARBA00022989"/>
    </source>
</evidence>
<dbReference type="EMBL" id="PDDV01000013">
    <property type="protein sequence ID" value="PEH71079.1"/>
    <property type="molecule type" value="Genomic_DNA"/>
</dbReference>
<keyword evidence="6" id="KW-0997">Cell inner membrane</keyword>
<evidence type="ECO:0000256" key="6">
    <source>
        <dbReference type="HAMAP-Rule" id="MF_02025"/>
    </source>
</evidence>
<dbReference type="GeneID" id="93122561"/>
<dbReference type="AlphaFoldDB" id="A0A2A7TYB6"/>
<keyword evidence="3 6" id="KW-0812">Transmembrane</keyword>
<protein>
    <recommendedName>
        <fullName evidence="6">ECA polysaccharide chain length modulation protein</fullName>
    </recommendedName>
</protein>
<feature type="domain" description="Polysaccharide chain length determinant N-terminal" evidence="7">
    <location>
        <begin position="11"/>
        <end position="88"/>
    </location>
</feature>
<comment type="function">
    <text evidence="6">Modulates the polysaccharide chain length of enterobacterial common antigen (ECA).</text>
</comment>
<dbReference type="InterPro" id="IPR050445">
    <property type="entry name" value="Bact_polysacc_biosynth/exp"/>
</dbReference>
<comment type="subunit">
    <text evidence="6">Probably part of a complex composed of WzxE, WzyE and WzzE.</text>
</comment>
<dbReference type="Gene3D" id="3.30.1890.10">
    <property type="entry name" value="FepE-like"/>
    <property type="match status" value="1"/>
</dbReference>
<reference evidence="9" key="1">
    <citation type="submission" date="2017-09" db="EMBL/GenBank/DDBJ databases">
        <title>FDA dAtabase for Regulatory Grade micrObial Sequences (FDA-ARGOS): Supporting development and validation of Infectious Disease Dx tests.</title>
        <authorList>
            <person name="Goldberg B."/>
            <person name="Campos J."/>
            <person name="Tallon L."/>
            <person name="Sadzewicz L."/>
            <person name="Ott S."/>
            <person name="Zhao X."/>
            <person name="Nagaraj S."/>
            <person name="Vavikolanu K."/>
            <person name="Aluvathingal J."/>
            <person name="Nadendla S."/>
            <person name="Geyer C."/>
            <person name="Sichtig H."/>
        </authorList>
    </citation>
    <scope>NUCLEOTIDE SEQUENCE [LARGE SCALE GENOMIC DNA]</scope>
    <source>
        <strain evidence="9">FDAARGOS_370</strain>
    </source>
</reference>
<dbReference type="HAMAP" id="MF_02025">
    <property type="entry name" value="WzzE"/>
    <property type="match status" value="1"/>
</dbReference>
<evidence type="ECO:0000313" key="9">
    <source>
        <dbReference type="Proteomes" id="UP000219788"/>
    </source>
</evidence>